<keyword evidence="3" id="KW-0808">Transferase</keyword>
<dbReference type="AlphaFoldDB" id="A0A423T516"/>
<name>A0A423T516_PENVA</name>
<feature type="domain" description="Endonuclease/exonuclease/phosphatase" evidence="2">
    <location>
        <begin position="257"/>
        <end position="355"/>
    </location>
</feature>
<sequence length="399" mass="43296">MRWLRSSRLKVHKVAQQLRPVSTNSPPSSSLHNPTRIYTRAVTDAADASSPSASIISIPPRPICHCNSQSDTTRDMEILTSILQMGLLLVGRQVDQQHVQALVSNVLAVSKVLSTPNGNQTSSTSSVNPSTLVGPGLPAASLHRPASPLGIDGTSEPTPDQPPTPDYSQRKRFRRSSSGSEGELMPRVQAHIPDDQPLLTEFPLPRPTTANIYPSTDGSPPVIRIPECTDNSMDSFADQSASPTSSELTTRASAKLKIDHIFAIVNNSSSILCGDFNAHNPLWNNLTTNSVAKTCSTGNYLRTLLQEFSDVSLVNSSDTTHLCGGVLDLTFVSSPLLPLTKWSLHPFLASDHFAVTTTIQALRVPTPSPTLKCNLQRADWRLYKDLIEDWVAGWVPPDD</sequence>
<accession>A0A423T516</accession>
<feature type="region of interest" description="Disordered" evidence="1">
    <location>
        <begin position="115"/>
        <end position="203"/>
    </location>
</feature>
<dbReference type="EMBL" id="QCYY01002277">
    <property type="protein sequence ID" value="ROT71589.1"/>
    <property type="molecule type" value="Genomic_DNA"/>
</dbReference>
<dbReference type="GO" id="GO:0003964">
    <property type="term" value="F:RNA-directed DNA polymerase activity"/>
    <property type="evidence" value="ECO:0007669"/>
    <property type="project" value="UniProtKB-KW"/>
</dbReference>
<dbReference type="Proteomes" id="UP000283509">
    <property type="component" value="Unassembled WGS sequence"/>
</dbReference>
<keyword evidence="3" id="KW-0695">RNA-directed DNA polymerase</keyword>
<dbReference type="Pfam" id="PF14529">
    <property type="entry name" value="Exo_endo_phos_2"/>
    <property type="match status" value="1"/>
</dbReference>
<evidence type="ECO:0000259" key="2">
    <source>
        <dbReference type="Pfam" id="PF14529"/>
    </source>
</evidence>
<reference evidence="3 4" key="2">
    <citation type="submission" date="2019-01" db="EMBL/GenBank/DDBJ databases">
        <title>The decoding of complex shrimp genome reveals the adaptation for benthos swimmer, frequently molting mechanism and breeding impact on genome.</title>
        <authorList>
            <person name="Sun Y."/>
            <person name="Gao Y."/>
            <person name="Yu Y."/>
        </authorList>
    </citation>
    <scope>NUCLEOTIDE SEQUENCE [LARGE SCALE GENOMIC DNA]</scope>
    <source>
        <tissue evidence="3">Muscle</tissue>
    </source>
</reference>
<keyword evidence="3" id="KW-0548">Nucleotidyltransferase</keyword>
<feature type="compositionally biased region" description="Polar residues" evidence="1">
    <location>
        <begin position="115"/>
        <end position="131"/>
    </location>
</feature>
<comment type="caution">
    <text evidence="3">The sequence shown here is derived from an EMBL/GenBank/DDBJ whole genome shotgun (WGS) entry which is preliminary data.</text>
</comment>
<dbReference type="SUPFAM" id="SSF56219">
    <property type="entry name" value="DNase I-like"/>
    <property type="match status" value="1"/>
</dbReference>
<dbReference type="InterPro" id="IPR036691">
    <property type="entry name" value="Endo/exonu/phosph_ase_sf"/>
</dbReference>
<proteinExistence type="predicted"/>
<reference evidence="3 4" key="1">
    <citation type="submission" date="2018-04" db="EMBL/GenBank/DDBJ databases">
        <authorList>
            <person name="Zhang X."/>
            <person name="Yuan J."/>
            <person name="Li F."/>
            <person name="Xiang J."/>
        </authorList>
    </citation>
    <scope>NUCLEOTIDE SEQUENCE [LARGE SCALE GENOMIC DNA]</scope>
    <source>
        <tissue evidence="3">Muscle</tissue>
    </source>
</reference>
<evidence type="ECO:0000313" key="3">
    <source>
        <dbReference type="EMBL" id="ROT71589.1"/>
    </source>
</evidence>
<evidence type="ECO:0000313" key="4">
    <source>
        <dbReference type="Proteomes" id="UP000283509"/>
    </source>
</evidence>
<dbReference type="InterPro" id="IPR005135">
    <property type="entry name" value="Endo/exonuclease/phosphatase"/>
</dbReference>
<gene>
    <name evidence="3" type="ORF">C7M84_010086</name>
</gene>
<organism evidence="3 4">
    <name type="scientific">Penaeus vannamei</name>
    <name type="common">Whiteleg shrimp</name>
    <name type="synonym">Litopenaeus vannamei</name>
    <dbReference type="NCBI Taxonomy" id="6689"/>
    <lineage>
        <taxon>Eukaryota</taxon>
        <taxon>Metazoa</taxon>
        <taxon>Ecdysozoa</taxon>
        <taxon>Arthropoda</taxon>
        <taxon>Crustacea</taxon>
        <taxon>Multicrustacea</taxon>
        <taxon>Malacostraca</taxon>
        <taxon>Eumalacostraca</taxon>
        <taxon>Eucarida</taxon>
        <taxon>Decapoda</taxon>
        <taxon>Dendrobranchiata</taxon>
        <taxon>Penaeoidea</taxon>
        <taxon>Penaeidae</taxon>
        <taxon>Penaeus</taxon>
    </lineage>
</organism>
<dbReference type="Gene3D" id="3.60.10.10">
    <property type="entry name" value="Endonuclease/exonuclease/phosphatase"/>
    <property type="match status" value="1"/>
</dbReference>
<protein>
    <submittedName>
        <fullName evidence="3">Putative RNA-directed DNA polymerase from mobile element jockey-like</fullName>
    </submittedName>
</protein>
<evidence type="ECO:0000256" key="1">
    <source>
        <dbReference type="SAM" id="MobiDB-lite"/>
    </source>
</evidence>
<dbReference type="OrthoDB" id="6372692at2759"/>
<keyword evidence="4" id="KW-1185">Reference proteome</keyword>